<feature type="transmembrane region" description="Helical" evidence="2">
    <location>
        <begin position="21"/>
        <end position="50"/>
    </location>
</feature>
<gene>
    <name evidence="3" type="ORF">E3T53_03050</name>
</gene>
<dbReference type="OrthoDB" id="156718at2"/>
<reference evidence="3 4" key="1">
    <citation type="submission" date="2019-03" db="EMBL/GenBank/DDBJ databases">
        <title>Genomics of glacier-inhabiting Cryobacterium strains.</title>
        <authorList>
            <person name="Liu Q."/>
            <person name="Xin Y.-H."/>
        </authorList>
    </citation>
    <scope>NUCLEOTIDE SEQUENCE [LARGE SCALE GENOMIC DNA]</scope>
    <source>
        <strain evidence="3 4">CGMCC 1.4292</strain>
    </source>
</reference>
<dbReference type="RefSeq" id="WP_134172362.1">
    <property type="nucleotide sequence ID" value="NZ_SODI01000001.1"/>
</dbReference>
<dbReference type="AlphaFoldDB" id="A0A4Y8KRZ9"/>
<keyword evidence="2" id="KW-0812">Transmembrane</keyword>
<feature type="transmembrane region" description="Helical" evidence="2">
    <location>
        <begin position="407"/>
        <end position="431"/>
    </location>
</feature>
<dbReference type="Pfam" id="PF14333">
    <property type="entry name" value="DUF4389"/>
    <property type="match status" value="2"/>
</dbReference>
<accession>A0A4Y8KRZ9</accession>
<keyword evidence="2" id="KW-1133">Transmembrane helix</keyword>
<dbReference type="EMBL" id="SOHQ01000008">
    <property type="protein sequence ID" value="TFD81453.1"/>
    <property type="molecule type" value="Genomic_DNA"/>
</dbReference>
<protein>
    <submittedName>
        <fullName evidence="3">DUF4389 domain-containing protein</fullName>
    </submittedName>
</protein>
<feature type="transmembrane region" description="Helical" evidence="2">
    <location>
        <begin position="443"/>
        <end position="464"/>
    </location>
</feature>
<feature type="transmembrane region" description="Helical" evidence="2">
    <location>
        <begin position="220"/>
        <end position="244"/>
    </location>
</feature>
<evidence type="ECO:0000313" key="3">
    <source>
        <dbReference type="EMBL" id="TFD81453.1"/>
    </source>
</evidence>
<sequence length="524" mass="55328">MSTTTAASSATPTRPGGGRRALLLILVILGSLIASSGLATVLGGSALAWVNAQQGAAGYLSTPTETLSVNTYAVTSPSLDLGNQQGLTVIAGDLGNIRLQATSTQTNVPLFLGIAPTADVERYLASAAHSEITSMEMYPFAARFRQLTGTEQPAPPGTQDFWAASTTGTGTQELVVALESGKEIPSGRWTVVIMNVDASQGVSADVSVGARVGFLGPLGVLLILGGILSLLVGIALILVGAIMLGREQERGGASASGADGQPMQNVAGPGNAGFVAGPAPTAGLPPASLYPSRVRGALDLNLSNWLWLFKWVLIVPHVIILFFLGFAFAVVTVIAWFAILFTARYPRVLFAFNVGVIRWGWRVAYYSYSALGTDRYPPFTLDKTDYPADFDVDYPERLSRGLIFVKSWLLAIPHLLIIAAFTGAATGGTWMPSWPMTGRIPTGVSAGASLLGLLVLVAAVILLFSGRYQQPLFDLILGLNRWVLRVLTYTGLFRDEYPPFRLDQGAEEPEPASVGTRSASGSPQ</sequence>
<evidence type="ECO:0000313" key="4">
    <source>
        <dbReference type="Proteomes" id="UP000298218"/>
    </source>
</evidence>
<keyword evidence="4" id="KW-1185">Reference proteome</keyword>
<dbReference type="Proteomes" id="UP000298218">
    <property type="component" value="Unassembled WGS sequence"/>
</dbReference>
<evidence type="ECO:0000256" key="1">
    <source>
        <dbReference type="SAM" id="MobiDB-lite"/>
    </source>
</evidence>
<comment type="caution">
    <text evidence="3">The sequence shown here is derived from an EMBL/GenBank/DDBJ whole genome shotgun (WGS) entry which is preliminary data.</text>
</comment>
<feature type="compositionally biased region" description="Polar residues" evidence="1">
    <location>
        <begin position="515"/>
        <end position="524"/>
    </location>
</feature>
<evidence type="ECO:0000256" key="2">
    <source>
        <dbReference type="SAM" id="Phobius"/>
    </source>
</evidence>
<feature type="region of interest" description="Disordered" evidence="1">
    <location>
        <begin position="502"/>
        <end position="524"/>
    </location>
</feature>
<organism evidence="3 4">
    <name type="scientific">Cryobacterium psychrophilum</name>
    <dbReference type="NCBI Taxonomy" id="41988"/>
    <lineage>
        <taxon>Bacteria</taxon>
        <taxon>Bacillati</taxon>
        <taxon>Actinomycetota</taxon>
        <taxon>Actinomycetes</taxon>
        <taxon>Micrococcales</taxon>
        <taxon>Microbacteriaceae</taxon>
        <taxon>Cryobacterium</taxon>
    </lineage>
</organism>
<name>A0A4Y8KRZ9_9MICO</name>
<proteinExistence type="predicted"/>
<feature type="transmembrane region" description="Helical" evidence="2">
    <location>
        <begin position="308"/>
        <end position="341"/>
    </location>
</feature>
<dbReference type="InterPro" id="IPR025498">
    <property type="entry name" value="DUF4389"/>
</dbReference>
<keyword evidence="2" id="KW-0472">Membrane</keyword>